<sequence length="279" mass="31423">MKSLSGLGIGLSLVFGFLFLALIGELYYLFWWKRRIIANNGVDDGGEDLLFCFKKHSSLAASTAALTPQEPRIVTETEHDHHLLKPSEEGVETELMRLHNLHGPPRFLFTIKEETKEDMESEDKSRKGSRGRSLSDVIVATETPFLTPLSSPPFYTPPLTPLDCYSQNKFNPLFESPEGIDWSRVKSSPPPKFKFLKDAEEKLYRKTLMEEAMKKARLRNGEPPNPTLGGADDDGSFITIVIGKSKEKAQQQQQQQHHSSSSQVLPLASSPVKEKHIFR</sequence>
<evidence type="ECO:0000256" key="2">
    <source>
        <dbReference type="SAM" id="Phobius"/>
    </source>
</evidence>
<gene>
    <name evidence="3" type="ORF">QJS04_geneDACA022385</name>
</gene>
<comment type="caution">
    <text evidence="3">The sequence shown here is derived from an EMBL/GenBank/DDBJ whole genome shotgun (WGS) entry which is preliminary data.</text>
</comment>
<dbReference type="PANTHER" id="PTHR34054">
    <property type="entry name" value="EXPRESSED PROTEIN"/>
    <property type="match status" value="1"/>
</dbReference>
<accession>A0AAV9B0U4</accession>
<dbReference type="EMBL" id="JAUJYN010000005">
    <property type="protein sequence ID" value="KAK1270086.1"/>
    <property type="molecule type" value="Genomic_DNA"/>
</dbReference>
<feature type="compositionally biased region" description="Low complexity" evidence="1">
    <location>
        <begin position="250"/>
        <end position="271"/>
    </location>
</feature>
<dbReference type="InterPro" id="IPR045884">
    <property type="entry name" value="At5g59350-like"/>
</dbReference>
<evidence type="ECO:0000256" key="1">
    <source>
        <dbReference type="SAM" id="MobiDB-lite"/>
    </source>
</evidence>
<organism evidence="3 4">
    <name type="scientific">Acorus gramineus</name>
    <name type="common">Dwarf sweet flag</name>
    <dbReference type="NCBI Taxonomy" id="55184"/>
    <lineage>
        <taxon>Eukaryota</taxon>
        <taxon>Viridiplantae</taxon>
        <taxon>Streptophyta</taxon>
        <taxon>Embryophyta</taxon>
        <taxon>Tracheophyta</taxon>
        <taxon>Spermatophyta</taxon>
        <taxon>Magnoliopsida</taxon>
        <taxon>Liliopsida</taxon>
        <taxon>Acoraceae</taxon>
        <taxon>Acorus</taxon>
    </lineage>
</organism>
<keyword evidence="2" id="KW-1133">Transmembrane helix</keyword>
<feature type="region of interest" description="Disordered" evidence="1">
    <location>
        <begin position="113"/>
        <end position="134"/>
    </location>
</feature>
<evidence type="ECO:0000313" key="4">
    <source>
        <dbReference type="Proteomes" id="UP001179952"/>
    </source>
</evidence>
<keyword evidence="2" id="KW-0472">Membrane</keyword>
<feature type="transmembrane region" description="Helical" evidence="2">
    <location>
        <begin position="6"/>
        <end position="30"/>
    </location>
</feature>
<keyword evidence="4" id="KW-1185">Reference proteome</keyword>
<feature type="region of interest" description="Disordered" evidence="1">
    <location>
        <begin position="216"/>
        <end position="279"/>
    </location>
</feature>
<protein>
    <submittedName>
        <fullName evidence="3">Uncharacterized protein</fullName>
    </submittedName>
</protein>
<evidence type="ECO:0000313" key="3">
    <source>
        <dbReference type="EMBL" id="KAK1270086.1"/>
    </source>
</evidence>
<dbReference type="Proteomes" id="UP001179952">
    <property type="component" value="Unassembled WGS sequence"/>
</dbReference>
<reference evidence="3" key="1">
    <citation type="journal article" date="2023" name="Nat. Commun.">
        <title>Diploid and tetraploid genomes of Acorus and the evolution of monocots.</title>
        <authorList>
            <person name="Ma L."/>
            <person name="Liu K.W."/>
            <person name="Li Z."/>
            <person name="Hsiao Y.Y."/>
            <person name="Qi Y."/>
            <person name="Fu T."/>
            <person name="Tang G.D."/>
            <person name="Zhang D."/>
            <person name="Sun W.H."/>
            <person name="Liu D.K."/>
            <person name="Li Y."/>
            <person name="Chen G.Z."/>
            <person name="Liu X.D."/>
            <person name="Liao X.Y."/>
            <person name="Jiang Y.T."/>
            <person name="Yu X."/>
            <person name="Hao Y."/>
            <person name="Huang J."/>
            <person name="Zhao X.W."/>
            <person name="Ke S."/>
            <person name="Chen Y.Y."/>
            <person name="Wu W.L."/>
            <person name="Hsu J.L."/>
            <person name="Lin Y.F."/>
            <person name="Huang M.D."/>
            <person name="Li C.Y."/>
            <person name="Huang L."/>
            <person name="Wang Z.W."/>
            <person name="Zhao X."/>
            <person name="Zhong W.Y."/>
            <person name="Peng D.H."/>
            <person name="Ahmad S."/>
            <person name="Lan S."/>
            <person name="Zhang J.S."/>
            <person name="Tsai W.C."/>
            <person name="Van de Peer Y."/>
            <person name="Liu Z.J."/>
        </authorList>
    </citation>
    <scope>NUCLEOTIDE SEQUENCE</scope>
    <source>
        <strain evidence="3">SCP</strain>
    </source>
</reference>
<proteinExistence type="predicted"/>
<keyword evidence="2" id="KW-0812">Transmembrane</keyword>
<name>A0AAV9B0U4_ACOGR</name>
<reference evidence="3" key="2">
    <citation type="submission" date="2023-06" db="EMBL/GenBank/DDBJ databases">
        <authorList>
            <person name="Ma L."/>
            <person name="Liu K.-W."/>
            <person name="Li Z."/>
            <person name="Hsiao Y.-Y."/>
            <person name="Qi Y."/>
            <person name="Fu T."/>
            <person name="Tang G."/>
            <person name="Zhang D."/>
            <person name="Sun W.-H."/>
            <person name="Liu D.-K."/>
            <person name="Li Y."/>
            <person name="Chen G.-Z."/>
            <person name="Liu X.-D."/>
            <person name="Liao X.-Y."/>
            <person name="Jiang Y.-T."/>
            <person name="Yu X."/>
            <person name="Hao Y."/>
            <person name="Huang J."/>
            <person name="Zhao X.-W."/>
            <person name="Ke S."/>
            <person name="Chen Y.-Y."/>
            <person name="Wu W.-L."/>
            <person name="Hsu J.-L."/>
            <person name="Lin Y.-F."/>
            <person name="Huang M.-D."/>
            <person name="Li C.-Y."/>
            <person name="Huang L."/>
            <person name="Wang Z.-W."/>
            <person name="Zhao X."/>
            <person name="Zhong W.-Y."/>
            <person name="Peng D.-H."/>
            <person name="Ahmad S."/>
            <person name="Lan S."/>
            <person name="Zhang J.-S."/>
            <person name="Tsai W.-C."/>
            <person name="Van De Peer Y."/>
            <person name="Liu Z.-J."/>
        </authorList>
    </citation>
    <scope>NUCLEOTIDE SEQUENCE</scope>
    <source>
        <strain evidence="3">SCP</strain>
        <tissue evidence="3">Leaves</tissue>
    </source>
</reference>
<dbReference type="AlphaFoldDB" id="A0AAV9B0U4"/>
<dbReference type="PANTHER" id="PTHR34054:SF2">
    <property type="entry name" value="EXPRESSED PROTEIN"/>
    <property type="match status" value="1"/>
</dbReference>